<dbReference type="AlphaFoldDB" id="A0A9X2CLV2"/>
<comment type="similarity">
    <text evidence="9 10">Belongs to the thiamine-phosphate synthase family.</text>
</comment>
<dbReference type="GO" id="GO:0000287">
    <property type="term" value="F:magnesium ion binding"/>
    <property type="evidence" value="ECO:0007669"/>
    <property type="project" value="UniProtKB-UniRule"/>
</dbReference>
<feature type="binding site" evidence="9">
    <location>
        <position position="67"/>
    </location>
    <ligand>
        <name>4-amino-2-methyl-5-(diphosphooxymethyl)pyrimidine</name>
        <dbReference type="ChEBI" id="CHEBI:57841"/>
    </ligand>
</feature>
<gene>
    <name evidence="9 13" type="primary">thiE</name>
    <name evidence="13" type="ORF">L1967_19290</name>
</gene>
<keyword evidence="14" id="KW-1185">Reference proteome</keyword>
<dbReference type="GO" id="GO:0009229">
    <property type="term" value="P:thiamine diphosphate biosynthetic process"/>
    <property type="evidence" value="ECO:0007669"/>
    <property type="project" value="UniProtKB-UniRule"/>
</dbReference>
<evidence type="ECO:0000256" key="8">
    <source>
        <dbReference type="ARBA" id="ARBA00047883"/>
    </source>
</evidence>
<feature type="binding site" evidence="9">
    <location>
        <position position="170"/>
    </location>
    <ligand>
        <name>2-[(2R,5Z)-2-carboxy-4-methylthiazol-5(2H)-ylidene]ethyl phosphate</name>
        <dbReference type="ChEBI" id="CHEBI:62899"/>
    </ligand>
</feature>
<dbReference type="InterPro" id="IPR034291">
    <property type="entry name" value="TMP_synthase"/>
</dbReference>
<keyword evidence="4 9" id="KW-0460">Magnesium</keyword>
<evidence type="ECO:0000256" key="6">
    <source>
        <dbReference type="ARBA" id="ARBA00047334"/>
    </source>
</evidence>
<evidence type="ECO:0000256" key="5">
    <source>
        <dbReference type="ARBA" id="ARBA00022977"/>
    </source>
</evidence>
<feature type="domain" description="Thiamine phosphate synthase/TenI" evidence="12">
    <location>
        <begin position="10"/>
        <end position="192"/>
    </location>
</feature>
<evidence type="ECO:0000256" key="7">
    <source>
        <dbReference type="ARBA" id="ARBA00047851"/>
    </source>
</evidence>
<organism evidence="13 14">
    <name type="scientific">Zunongwangia pacifica</name>
    <dbReference type="NCBI Taxonomy" id="2911062"/>
    <lineage>
        <taxon>Bacteria</taxon>
        <taxon>Pseudomonadati</taxon>
        <taxon>Bacteroidota</taxon>
        <taxon>Flavobacteriia</taxon>
        <taxon>Flavobacteriales</taxon>
        <taxon>Flavobacteriaceae</taxon>
        <taxon>Zunongwangia</taxon>
    </lineage>
</organism>
<feature type="binding site" evidence="9">
    <location>
        <position position="106"/>
    </location>
    <ligand>
        <name>4-amino-2-methyl-5-(diphosphooxymethyl)pyrimidine</name>
        <dbReference type="ChEBI" id="CHEBI:57841"/>
    </ligand>
</feature>
<evidence type="ECO:0000313" key="14">
    <source>
        <dbReference type="Proteomes" id="UP001139521"/>
    </source>
</evidence>
<evidence type="ECO:0000256" key="11">
    <source>
        <dbReference type="RuleBase" id="RU004253"/>
    </source>
</evidence>
<keyword evidence="2 9" id="KW-0808">Transferase</keyword>
<dbReference type="RefSeq" id="WP_249603138.1">
    <property type="nucleotide sequence ID" value="NZ_JAKHSK010000040.1"/>
</dbReference>
<dbReference type="HAMAP" id="MF_00097">
    <property type="entry name" value="TMP_synthase"/>
    <property type="match status" value="1"/>
</dbReference>
<comment type="caution">
    <text evidence="9">Lacks conserved residue(s) required for the propagation of feature annotation.</text>
</comment>
<comment type="catalytic activity">
    <reaction evidence="6 9 10">
        <text>4-methyl-5-(2-phosphooxyethyl)-thiazole + 4-amino-2-methyl-5-(diphosphooxymethyl)pyrimidine + H(+) = thiamine phosphate + diphosphate</text>
        <dbReference type="Rhea" id="RHEA:22328"/>
        <dbReference type="ChEBI" id="CHEBI:15378"/>
        <dbReference type="ChEBI" id="CHEBI:33019"/>
        <dbReference type="ChEBI" id="CHEBI:37575"/>
        <dbReference type="ChEBI" id="CHEBI:57841"/>
        <dbReference type="ChEBI" id="CHEBI:58296"/>
        <dbReference type="EC" id="2.5.1.3"/>
    </reaction>
</comment>
<keyword evidence="5 9" id="KW-0784">Thiamine biosynthesis</keyword>
<dbReference type="Gene3D" id="3.20.20.70">
    <property type="entry name" value="Aldolase class I"/>
    <property type="match status" value="1"/>
</dbReference>
<proteinExistence type="inferred from homology"/>
<feature type="binding site" evidence="9">
    <location>
        <begin position="35"/>
        <end position="39"/>
    </location>
    <ligand>
        <name>4-amino-2-methyl-5-(diphosphooxymethyl)pyrimidine</name>
        <dbReference type="ChEBI" id="CHEBI:57841"/>
    </ligand>
</feature>
<feature type="binding site" evidence="9">
    <location>
        <begin position="133"/>
        <end position="135"/>
    </location>
    <ligand>
        <name>2-[(2R,5Z)-2-carboxy-4-methylthiazol-5(2H)-ylidene]ethyl phosphate</name>
        <dbReference type="ChEBI" id="CHEBI:62899"/>
    </ligand>
</feature>
<dbReference type="Proteomes" id="UP001139521">
    <property type="component" value="Unassembled WGS sequence"/>
</dbReference>
<evidence type="ECO:0000256" key="1">
    <source>
        <dbReference type="ARBA" id="ARBA00005165"/>
    </source>
</evidence>
<dbReference type="GO" id="GO:0005737">
    <property type="term" value="C:cytoplasm"/>
    <property type="evidence" value="ECO:0007669"/>
    <property type="project" value="TreeGrafter"/>
</dbReference>
<dbReference type="EC" id="2.5.1.3" evidence="9"/>
<evidence type="ECO:0000256" key="4">
    <source>
        <dbReference type="ARBA" id="ARBA00022842"/>
    </source>
</evidence>
<dbReference type="NCBIfam" id="TIGR00693">
    <property type="entry name" value="thiE"/>
    <property type="match status" value="1"/>
</dbReference>
<dbReference type="Pfam" id="PF02581">
    <property type="entry name" value="TMP-TENI"/>
    <property type="match status" value="1"/>
</dbReference>
<protein>
    <recommendedName>
        <fullName evidence="9">Thiamine-phosphate synthase</fullName>
        <shortName evidence="9">TP synthase</shortName>
        <shortName evidence="9">TPS</shortName>
        <ecNumber evidence="9">2.5.1.3</ecNumber>
    </recommendedName>
    <alternativeName>
        <fullName evidence="9">Thiamine-phosphate pyrophosphorylase</fullName>
        <shortName evidence="9">TMP pyrophosphorylase</shortName>
        <shortName evidence="9">TMP-PPase</shortName>
    </alternativeName>
</protein>
<name>A0A9X2CLV2_9FLAO</name>
<feature type="binding site" evidence="9">
    <location>
        <position position="136"/>
    </location>
    <ligand>
        <name>4-amino-2-methyl-5-(diphosphooxymethyl)pyrimidine</name>
        <dbReference type="ChEBI" id="CHEBI:57841"/>
    </ligand>
</feature>
<evidence type="ECO:0000256" key="9">
    <source>
        <dbReference type="HAMAP-Rule" id="MF_00097"/>
    </source>
</evidence>
<sequence length="219" mass="24629">MMKSSRIHYITQDMPNKTHQQLALEACQAGVNLVQLRLKEKEKGEMLKIALETQKICKQFKAKLVINDHLDLALAIDADGVHLGNDDLDHEIARTEFGKNKIIGATAYTETEALYHQQRGIADYMGLGTFRKTRTKPEIRNFLSLQQIKSLIDQQKQLDHHPIPLLVIGGVKISDIKPLLSAGVYGIAIASLINESEDKKSIYRTIQNIFQESGIDLNN</sequence>
<accession>A0A9X2CLV2</accession>
<comment type="pathway">
    <text evidence="1 9 11">Cofactor biosynthesis; thiamine diphosphate biosynthesis; thiamine phosphate from 4-amino-2-methyl-5-diphosphomethylpyrimidine and 4-methyl-5-(2-phosphoethyl)-thiazole: step 1/1.</text>
</comment>
<evidence type="ECO:0000259" key="12">
    <source>
        <dbReference type="Pfam" id="PF02581"/>
    </source>
</evidence>
<comment type="catalytic activity">
    <reaction evidence="8 9 10">
        <text>2-[(2R,5Z)-2-carboxy-4-methylthiazol-5(2H)-ylidene]ethyl phosphate + 4-amino-2-methyl-5-(diphosphooxymethyl)pyrimidine + 2 H(+) = thiamine phosphate + CO2 + diphosphate</text>
        <dbReference type="Rhea" id="RHEA:47844"/>
        <dbReference type="ChEBI" id="CHEBI:15378"/>
        <dbReference type="ChEBI" id="CHEBI:16526"/>
        <dbReference type="ChEBI" id="CHEBI:33019"/>
        <dbReference type="ChEBI" id="CHEBI:37575"/>
        <dbReference type="ChEBI" id="CHEBI:57841"/>
        <dbReference type="ChEBI" id="CHEBI:62899"/>
        <dbReference type="EC" id="2.5.1.3"/>
    </reaction>
</comment>
<dbReference type="GO" id="GO:0009228">
    <property type="term" value="P:thiamine biosynthetic process"/>
    <property type="evidence" value="ECO:0007669"/>
    <property type="project" value="UniProtKB-KW"/>
</dbReference>
<dbReference type="GO" id="GO:0004789">
    <property type="term" value="F:thiamine-phosphate diphosphorylase activity"/>
    <property type="evidence" value="ECO:0007669"/>
    <property type="project" value="UniProtKB-UniRule"/>
</dbReference>
<dbReference type="PANTHER" id="PTHR20857">
    <property type="entry name" value="THIAMINE-PHOSPHATE PYROPHOSPHORYLASE"/>
    <property type="match status" value="1"/>
</dbReference>
<dbReference type="SUPFAM" id="SSF51391">
    <property type="entry name" value="Thiamin phosphate synthase"/>
    <property type="match status" value="1"/>
</dbReference>
<evidence type="ECO:0000256" key="2">
    <source>
        <dbReference type="ARBA" id="ARBA00022679"/>
    </source>
</evidence>
<comment type="cofactor">
    <cofactor evidence="9">
        <name>Mg(2+)</name>
        <dbReference type="ChEBI" id="CHEBI:18420"/>
    </cofactor>
    <text evidence="9">Binds 1 Mg(2+) ion per subunit.</text>
</comment>
<keyword evidence="3 9" id="KW-0479">Metal-binding</keyword>
<dbReference type="InterPro" id="IPR013785">
    <property type="entry name" value="Aldolase_TIM"/>
</dbReference>
<evidence type="ECO:0000256" key="10">
    <source>
        <dbReference type="RuleBase" id="RU003826"/>
    </source>
</evidence>
<reference evidence="13" key="1">
    <citation type="submission" date="2022-01" db="EMBL/GenBank/DDBJ databases">
        <title>Genome sequencing of Zunongwangia sp. M21534 genome.</title>
        <authorList>
            <person name="Chen Y."/>
            <person name="Dong C."/>
            <person name="Shao Z."/>
        </authorList>
    </citation>
    <scope>NUCLEOTIDE SEQUENCE</scope>
    <source>
        <strain evidence="13">MCCC M21534</strain>
    </source>
</reference>
<comment type="catalytic activity">
    <reaction evidence="7 9 10">
        <text>2-(2-carboxy-4-methylthiazol-5-yl)ethyl phosphate + 4-amino-2-methyl-5-(diphosphooxymethyl)pyrimidine + 2 H(+) = thiamine phosphate + CO2 + diphosphate</text>
        <dbReference type="Rhea" id="RHEA:47848"/>
        <dbReference type="ChEBI" id="CHEBI:15378"/>
        <dbReference type="ChEBI" id="CHEBI:16526"/>
        <dbReference type="ChEBI" id="CHEBI:33019"/>
        <dbReference type="ChEBI" id="CHEBI:37575"/>
        <dbReference type="ChEBI" id="CHEBI:57841"/>
        <dbReference type="ChEBI" id="CHEBI:62890"/>
        <dbReference type="EC" id="2.5.1.3"/>
    </reaction>
</comment>
<comment type="caution">
    <text evidence="13">The sequence shown here is derived from an EMBL/GenBank/DDBJ whole genome shotgun (WGS) entry which is preliminary data.</text>
</comment>
<comment type="function">
    <text evidence="9">Condenses 4-methyl-5-(beta-hydroxyethyl)thiazole monophosphate (THZ-P) and 2-methyl-4-amino-5-hydroxymethyl pyrimidine pyrophosphate (HMP-PP) to form thiamine monophosphate (TMP).</text>
</comment>
<dbReference type="InterPro" id="IPR036206">
    <property type="entry name" value="ThiamineP_synth_sf"/>
</dbReference>
<feature type="binding site" evidence="9">
    <location>
        <position position="87"/>
    </location>
    <ligand>
        <name>Mg(2+)</name>
        <dbReference type="ChEBI" id="CHEBI:18420"/>
    </ligand>
</feature>
<evidence type="ECO:0000256" key="3">
    <source>
        <dbReference type="ARBA" id="ARBA00022723"/>
    </source>
</evidence>
<dbReference type="InterPro" id="IPR022998">
    <property type="entry name" value="ThiamineP_synth_TenI"/>
</dbReference>
<dbReference type="CDD" id="cd00564">
    <property type="entry name" value="TMP_TenI"/>
    <property type="match status" value="1"/>
</dbReference>
<feature type="binding site" evidence="9">
    <location>
        <position position="68"/>
    </location>
    <ligand>
        <name>Mg(2+)</name>
        <dbReference type="ChEBI" id="CHEBI:18420"/>
    </ligand>
</feature>
<dbReference type="EMBL" id="JAKHSK010000040">
    <property type="protein sequence ID" value="MCL6220441.1"/>
    <property type="molecule type" value="Genomic_DNA"/>
</dbReference>
<evidence type="ECO:0000313" key="13">
    <source>
        <dbReference type="EMBL" id="MCL6220441.1"/>
    </source>
</evidence>
<dbReference type="PANTHER" id="PTHR20857:SF23">
    <property type="entry name" value="THIAMINE BIOSYNTHETIC BIFUNCTIONAL ENZYME"/>
    <property type="match status" value="1"/>
</dbReference>